<evidence type="ECO:0000313" key="2">
    <source>
        <dbReference type="Proteomes" id="UP000481109"/>
    </source>
</evidence>
<sequence length="134" mass="15280">MSESDWASLVANTYELNSHWDTPPALDACDLFYVQMDERHHSVTLGLDAPLDAEHHEGEQTPVPNSVEFYLQFTDVERLRVKGWQAPGNKHARLYRHADGTIRFSADSEGSHLEFAASTCRLVELRARRVFSHD</sequence>
<comment type="caution">
    <text evidence="1">The sequence shown here is derived from an EMBL/GenBank/DDBJ whole genome shotgun (WGS) entry which is preliminary data.</text>
</comment>
<dbReference type="Proteomes" id="UP000481109">
    <property type="component" value="Unassembled WGS sequence"/>
</dbReference>
<gene>
    <name evidence="1" type="ORF">G6045_09405</name>
</gene>
<dbReference type="EMBL" id="JAAKZW010000022">
    <property type="protein sequence ID" value="NGO75887.1"/>
    <property type="molecule type" value="Genomic_DNA"/>
</dbReference>
<dbReference type="RefSeq" id="WP_165331399.1">
    <property type="nucleotide sequence ID" value="NZ_JAAKZW010000022.1"/>
</dbReference>
<keyword evidence="2" id="KW-1185">Reference proteome</keyword>
<evidence type="ECO:0000313" key="1">
    <source>
        <dbReference type="EMBL" id="NGO75887.1"/>
    </source>
</evidence>
<accession>A0A6G4XGD1</accession>
<dbReference type="AlphaFoldDB" id="A0A6G4XGD1"/>
<reference evidence="1 2" key="1">
    <citation type="submission" date="2020-02" db="EMBL/GenBank/DDBJ databases">
        <title>Whole-genome analyses of novel actinobacteria.</title>
        <authorList>
            <person name="Sahin N."/>
            <person name="Tokatli A."/>
        </authorList>
    </citation>
    <scope>NUCLEOTIDE SEQUENCE [LARGE SCALE GENOMIC DNA]</scope>
    <source>
        <strain evidence="1 2">YC504</strain>
    </source>
</reference>
<protein>
    <submittedName>
        <fullName evidence="1">Uncharacterized protein</fullName>
    </submittedName>
</protein>
<name>A0A6G4XGD1_9ACTN</name>
<proteinExistence type="predicted"/>
<organism evidence="1 2">
    <name type="scientific">Streptomyces mesophilus</name>
    <dbReference type="NCBI Taxonomy" id="1775132"/>
    <lineage>
        <taxon>Bacteria</taxon>
        <taxon>Bacillati</taxon>
        <taxon>Actinomycetota</taxon>
        <taxon>Actinomycetes</taxon>
        <taxon>Kitasatosporales</taxon>
        <taxon>Streptomycetaceae</taxon>
        <taxon>Streptomyces</taxon>
    </lineage>
</organism>